<dbReference type="OrthoDB" id="9789566at2"/>
<sequence length="187" mass="21162">MRPQKVLDKDLLTALGKVFRAKGYEGTSIKELSEATGLKKASLYHRFPDGKEEMANSVFSHIEEWVKETIFFALNDESIVPQARLKQAIDHIRILYNGGKDTCVFRAFSMDNGLQLFEGHISGGITEYIKAFKNVGLALKFNEKEAKEHAVQTLIEIQGSLILTKGLNDTSIFENTLKNIENRYLKH</sequence>
<reference evidence="7" key="1">
    <citation type="submission" date="2016-11" db="EMBL/GenBank/DDBJ databases">
        <authorList>
            <person name="Varghese N."/>
            <person name="Submissions S."/>
        </authorList>
    </citation>
    <scope>NUCLEOTIDE SEQUENCE [LARGE SCALE GENOMIC DNA]</scope>
    <source>
        <strain evidence="7">DSM 24786</strain>
    </source>
</reference>
<feature type="DNA-binding region" description="H-T-H motif" evidence="4">
    <location>
        <begin position="28"/>
        <end position="47"/>
    </location>
</feature>
<evidence type="ECO:0000256" key="2">
    <source>
        <dbReference type="ARBA" id="ARBA00023125"/>
    </source>
</evidence>
<keyword evidence="7" id="KW-1185">Reference proteome</keyword>
<dbReference type="PROSITE" id="PS50977">
    <property type="entry name" value="HTH_TETR_2"/>
    <property type="match status" value="1"/>
</dbReference>
<evidence type="ECO:0000256" key="4">
    <source>
        <dbReference type="PROSITE-ProRule" id="PRU00335"/>
    </source>
</evidence>
<keyword evidence="1" id="KW-0805">Transcription regulation</keyword>
<dbReference type="InterPro" id="IPR001647">
    <property type="entry name" value="HTH_TetR"/>
</dbReference>
<dbReference type="GO" id="GO:0003677">
    <property type="term" value="F:DNA binding"/>
    <property type="evidence" value="ECO:0007669"/>
    <property type="project" value="UniProtKB-UniRule"/>
</dbReference>
<evidence type="ECO:0000313" key="6">
    <source>
        <dbReference type="EMBL" id="SFW24157.1"/>
    </source>
</evidence>
<dbReference type="PANTHER" id="PTHR47506:SF1">
    <property type="entry name" value="HTH-TYPE TRANSCRIPTIONAL REGULATOR YJDC"/>
    <property type="match status" value="1"/>
</dbReference>
<name>A0A1K1MM69_9FLAO</name>
<evidence type="ECO:0000259" key="5">
    <source>
        <dbReference type="PROSITE" id="PS50977"/>
    </source>
</evidence>
<gene>
    <name evidence="6" type="ORF">SAMN05660313_00716</name>
</gene>
<feature type="domain" description="HTH tetR-type" evidence="5">
    <location>
        <begin position="5"/>
        <end position="65"/>
    </location>
</feature>
<dbReference type="SUPFAM" id="SSF46689">
    <property type="entry name" value="Homeodomain-like"/>
    <property type="match status" value="1"/>
</dbReference>
<keyword evidence="3" id="KW-0804">Transcription</keyword>
<dbReference type="STRING" id="76595.SAMN05660313_00716"/>
<dbReference type="Gene3D" id="1.10.357.10">
    <property type="entry name" value="Tetracycline Repressor, domain 2"/>
    <property type="match status" value="1"/>
</dbReference>
<accession>A0A1K1MM69</accession>
<dbReference type="RefSeq" id="WP_072302376.1">
    <property type="nucleotide sequence ID" value="NZ_FPIY01000001.1"/>
</dbReference>
<keyword evidence="2 4" id="KW-0238">DNA-binding</keyword>
<organism evidence="6 7">
    <name type="scientific">Cellulophaga fucicola</name>
    <dbReference type="NCBI Taxonomy" id="76595"/>
    <lineage>
        <taxon>Bacteria</taxon>
        <taxon>Pseudomonadati</taxon>
        <taxon>Bacteroidota</taxon>
        <taxon>Flavobacteriia</taxon>
        <taxon>Flavobacteriales</taxon>
        <taxon>Flavobacteriaceae</taxon>
        <taxon>Cellulophaga</taxon>
    </lineage>
</organism>
<dbReference type="InterPro" id="IPR009057">
    <property type="entry name" value="Homeodomain-like_sf"/>
</dbReference>
<evidence type="ECO:0000256" key="1">
    <source>
        <dbReference type="ARBA" id="ARBA00023015"/>
    </source>
</evidence>
<evidence type="ECO:0000256" key="3">
    <source>
        <dbReference type="ARBA" id="ARBA00023163"/>
    </source>
</evidence>
<dbReference type="Proteomes" id="UP000183257">
    <property type="component" value="Unassembled WGS sequence"/>
</dbReference>
<dbReference type="EMBL" id="FPIY01000001">
    <property type="protein sequence ID" value="SFW24157.1"/>
    <property type="molecule type" value="Genomic_DNA"/>
</dbReference>
<dbReference type="AlphaFoldDB" id="A0A1K1MM69"/>
<dbReference type="Pfam" id="PF00440">
    <property type="entry name" value="TetR_N"/>
    <property type="match status" value="1"/>
</dbReference>
<protein>
    <submittedName>
        <fullName evidence="6">Transcriptional regulator, TetR family</fullName>
    </submittedName>
</protein>
<proteinExistence type="predicted"/>
<evidence type="ECO:0000313" key="7">
    <source>
        <dbReference type="Proteomes" id="UP000183257"/>
    </source>
</evidence>
<dbReference type="PANTHER" id="PTHR47506">
    <property type="entry name" value="TRANSCRIPTIONAL REGULATORY PROTEIN"/>
    <property type="match status" value="1"/>
</dbReference>